<evidence type="ECO:0000256" key="1">
    <source>
        <dbReference type="ARBA" id="ARBA00022884"/>
    </source>
</evidence>
<reference evidence="4 5" key="1">
    <citation type="submission" date="2011-09" db="EMBL/GenBank/DDBJ databases">
        <title>Complete sequence of chromosome of Thioflavicoccus mobilis 8321.</title>
        <authorList>
            <consortium name="US DOE Joint Genome Institute"/>
            <person name="Lucas S."/>
            <person name="Han J."/>
            <person name="Lapidus A."/>
            <person name="Cheng J.-F."/>
            <person name="Goodwin L."/>
            <person name="Pitluck S."/>
            <person name="Peters L."/>
            <person name="Ovchinnikova G."/>
            <person name="Lu M."/>
            <person name="Detter J.C."/>
            <person name="Han C."/>
            <person name="Tapia R."/>
            <person name="Land M."/>
            <person name="Hauser L."/>
            <person name="Kyrpides N."/>
            <person name="Ivanova N."/>
            <person name="Pagani I."/>
            <person name="Vogl K."/>
            <person name="Liu Z."/>
            <person name="Imhoff J."/>
            <person name="Thiel V."/>
            <person name="Frigaard N.-U."/>
            <person name="Bryant D."/>
            <person name="Woyke T."/>
        </authorList>
    </citation>
    <scope>NUCLEOTIDE SEQUENCE [LARGE SCALE GENOMIC DNA]</scope>
    <source>
        <strain evidence="4 5">8321</strain>
    </source>
</reference>
<dbReference type="PROSITE" id="PS51295">
    <property type="entry name" value="CRM"/>
    <property type="match status" value="1"/>
</dbReference>
<dbReference type="EMBL" id="CP003051">
    <property type="protein sequence ID" value="AGA90291.1"/>
    <property type="molecule type" value="Genomic_DNA"/>
</dbReference>
<dbReference type="Pfam" id="PF01985">
    <property type="entry name" value="CRS1_YhbY"/>
    <property type="match status" value="1"/>
</dbReference>
<accession>L0GWC7</accession>
<dbReference type="RefSeq" id="WP_015280433.1">
    <property type="nucleotide sequence ID" value="NC_019940.1"/>
</dbReference>
<evidence type="ECO:0000259" key="3">
    <source>
        <dbReference type="PROSITE" id="PS51295"/>
    </source>
</evidence>
<name>L0GWC7_9GAMM</name>
<dbReference type="SMART" id="SM01103">
    <property type="entry name" value="CRS1_YhbY"/>
    <property type="match status" value="1"/>
</dbReference>
<dbReference type="InterPro" id="IPR001890">
    <property type="entry name" value="RNA-binding_CRM"/>
</dbReference>
<dbReference type="HOGENOM" id="CLU_095994_2_0_6"/>
<proteinExistence type="predicted"/>
<dbReference type="eggNOG" id="COG1534">
    <property type="taxonomic scope" value="Bacteria"/>
</dbReference>
<dbReference type="PANTHER" id="PTHR40065">
    <property type="entry name" value="RNA-BINDING PROTEIN YHBY"/>
    <property type="match status" value="1"/>
</dbReference>
<dbReference type="GO" id="GO:0003723">
    <property type="term" value="F:RNA binding"/>
    <property type="evidence" value="ECO:0007669"/>
    <property type="project" value="UniProtKB-UniRule"/>
</dbReference>
<keyword evidence="4" id="KW-0689">Ribosomal protein</keyword>
<dbReference type="KEGG" id="tmb:Thimo_1506"/>
<evidence type="ECO:0000313" key="4">
    <source>
        <dbReference type="EMBL" id="AGA90291.1"/>
    </source>
</evidence>
<organism evidence="4 5">
    <name type="scientific">Thioflavicoccus mobilis 8321</name>
    <dbReference type="NCBI Taxonomy" id="765912"/>
    <lineage>
        <taxon>Bacteria</taxon>
        <taxon>Pseudomonadati</taxon>
        <taxon>Pseudomonadota</taxon>
        <taxon>Gammaproteobacteria</taxon>
        <taxon>Chromatiales</taxon>
        <taxon>Chromatiaceae</taxon>
        <taxon>Thioflavicoccus</taxon>
    </lineage>
</organism>
<dbReference type="OrthoDB" id="9797519at2"/>
<keyword evidence="1 2" id="KW-0694">RNA-binding</keyword>
<sequence>MPPSKPITERQRRWLKRQVHHLKPVVIVGQHGLSDPVLNEIGLALDHHELIKVKIAAGDRDERDALASEIAERTAGALIDRIGHTAAFYRANPKKRQPLALPVD</sequence>
<dbReference type="Proteomes" id="UP000010816">
    <property type="component" value="Chromosome"/>
</dbReference>
<dbReference type="Gene3D" id="3.30.110.60">
    <property type="entry name" value="YhbY-like"/>
    <property type="match status" value="1"/>
</dbReference>
<dbReference type="SUPFAM" id="SSF75471">
    <property type="entry name" value="YhbY-like"/>
    <property type="match status" value="1"/>
</dbReference>
<feature type="domain" description="CRM" evidence="3">
    <location>
        <begin position="5"/>
        <end position="101"/>
    </location>
</feature>
<dbReference type="STRING" id="765912.Thimo_1506"/>
<evidence type="ECO:0000256" key="2">
    <source>
        <dbReference type="PROSITE-ProRule" id="PRU00626"/>
    </source>
</evidence>
<gene>
    <name evidence="4" type="ORF">Thimo_1506</name>
</gene>
<dbReference type="GO" id="GO:0005840">
    <property type="term" value="C:ribosome"/>
    <property type="evidence" value="ECO:0007669"/>
    <property type="project" value="UniProtKB-KW"/>
</dbReference>
<evidence type="ECO:0000313" key="5">
    <source>
        <dbReference type="Proteomes" id="UP000010816"/>
    </source>
</evidence>
<dbReference type="InterPro" id="IPR051925">
    <property type="entry name" value="RNA-binding_domain"/>
</dbReference>
<dbReference type="PANTHER" id="PTHR40065:SF3">
    <property type="entry name" value="RNA-BINDING PROTEIN YHBY"/>
    <property type="match status" value="1"/>
</dbReference>
<protein>
    <submittedName>
        <fullName evidence="4">Putative RNA-binding protein containing KH domain, possibly ribosomal protein</fullName>
    </submittedName>
</protein>
<dbReference type="PATRIC" id="fig|765912.4.peg.1471"/>
<dbReference type="AlphaFoldDB" id="L0GWC7"/>
<keyword evidence="5" id="KW-1185">Reference proteome</keyword>
<dbReference type="InterPro" id="IPR035920">
    <property type="entry name" value="YhbY-like_sf"/>
</dbReference>
<keyword evidence="4" id="KW-0687">Ribonucleoprotein</keyword>